<dbReference type="EMBL" id="JBHEZZ010000009">
    <property type="protein sequence ID" value="MFC1403234.1"/>
    <property type="molecule type" value="Genomic_DNA"/>
</dbReference>
<accession>A0ABV6UP87</accession>
<reference evidence="1 2" key="1">
    <citation type="submission" date="2024-09" db="EMBL/GenBank/DDBJ databases">
        <authorList>
            <person name="Lee S.D."/>
        </authorList>
    </citation>
    <scope>NUCLEOTIDE SEQUENCE [LARGE SCALE GENOMIC DNA]</scope>
    <source>
        <strain evidence="1 2">N1-5</strain>
    </source>
</reference>
<dbReference type="RefSeq" id="WP_030254492.1">
    <property type="nucleotide sequence ID" value="NZ_JBHEZZ010000009.1"/>
</dbReference>
<comment type="caution">
    <text evidence="1">The sequence shown here is derived from an EMBL/GenBank/DDBJ whole genome shotgun (WGS) entry which is preliminary data.</text>
</comment>
<protein>
    <submittedName>
        <fullName evidence="1">Uncharacterized protein</fullName>
    </submittedName>
</protein>
<keyword evidence="2" id="KW-1185">Reference proteome</keyword>
<proteinExistence type="predicted"/>
<name>A0ABV6UP87_9ACTN</name>
<organism evidence="1 2">
    <name type="scientific">Streptacidiphilus cavernicola</name>
    <dbReference type="NCBI Taxonomy" id="3342716"/>
    <lineage>
        <taxon>Bacteria</taxon>
        <taxon>Bacillati</taxon>
        <taxon>Actinomycetota</taxon>
        <taxon>Actinomycetes</taxon>
        <taxon>Kitasatosporales</taxon>
        <taxon>Streptomycetaceae</taxon>
        <taxon>Streptacidiphilus</taxon>
    </lineage>
</organism>
<evidence type="ECO:0000313" key="2">
    <source>
        <dbReference type="Proteomes" id="UP001592528"/>
    </source>
</evidence>
<sequence length="93" mass="9851">MSNAQPTTPPEDVLTPGGQRLAQRYGRLQDLVDLCARAAEAGDWVTLSDHSGELSVAADEVSAAAAFVTTEAMPTSPHFMLTAAARLREADRP</sequence>
<evidence type="ECO:0000313" key="1">
    <source>
        <dbReference type="EMBL" id="MFC1403234.1"/>
    </source>
</evidence>
<gene>
    <name evidence="1" type="ORF">ACEZDJ_18245</name>
</gene>
<dbReference type="Proteomes" id="UP001592528">
    <property type="component" value="Unassembled WGS sequence"/>
</dbReference>